<evidence type="ECO:0000313" key="3">
    <source>
        <dbReference type="Proteomes" id="UP000308489"/>
    </source>
</evidence>
<keyword evidence="1" id="KW-0175">Coiled coil</keyword>
<dbReference type="EMBL" id="LR590481">
    <property type="protein sequence ID" value="VTQ85545.1"/>
    <property type="molecule type" value="Genomic_DNA"/>
</dbReference>
<evidence type="ECO:0000313" key="2">
    <source>
        <dbReference type="EMBL" id="VTQ85545.1"/>
    </source>
</evidence>
<reference evidence="2 3" key="1">
    <citation type="submission" date="2019-05" db="EMBL/GenBank/DDBJ databases">
        <authorList>
            <consortium name="Pathogen Informatics"/>
        </authorList>
    </citation>
    <scope>NUCLEOTIDE SEQUENCE [LARGE SCALE GENOMIC DNA]</scope>
    <source>
        <strain evidence="2 3">NCTC503</strain>
    </source>
</reference>
<keyword evidence="3" id="KW-1185">Reference proteome</keyword>
<protein>
    <submittedName>
        <fullName evidence="2">Uncharacterized protein</fullName>
    </submittedName>
</protein>
<sequence>MFLDFFNKTNKLEEDIETIENKIKAFETQLDESDAHDELAMGCDCEPCDTPDCRSTITFEFQTCIKDPAPMVGANVPIEVSNENLRCVIDKCSVDVEVPDPCMQSGKIPCNVCLNRYSYIGCIEFLANIPRRNKTVTACFSGCELIDSVRCFSCPDVCFPCPPQTGFISGTPTAKVKEVCTSCTGISIVKVEVSVTLTKPCPTPSTAKL</sequence>
<dbReference type="AlphaFoldDB" id="A0A4U9R2V6"/>
<proteinExistence type="predicted"/>
<dbReference type="KEGG" id="hhw:NCTC503_00780"/>
<dbReference type="Proteomes" id="UP000308489">
    <property type="component" value="Chromosome 1"/>
</dbReference>
<dbReference type="RefSeq" id="WP_138209502.1">
    <property type="nucleotide sequence ID" value="NZ_CBCRUQ010000001.1"/>
</dbReference>
<feature type="coiled-coil region" evidence="1">
    <location>
        <begin position="9"/>
        <end position="36"/>
    </location>
</feature>
<name>A0A4U9R2V6_HATHI</name>
<dbReference type="OrthoDB" id="9865163at2"/>
<gene>
    <name evidence="2" type="ORF">NCTC503_00780</name>
</gene>
<accession>A0A4U9R2V6</accession>
<evidence type="ECO:0000256" key="1">
    <source>
        <dbReference type="SAM" id="Coils"/>
    </source>
</evidence>
<organism evidence="2 3">
    <name type="scientific">Hathewaya histolytica</name>
    <name type="common">Clostridium histolyticum</name>
    <dbReference type="NCBI Taxonomy" id="1498"/>
    <lineage>
        <taxon>Bacteria</taxon>
        <taxon>Bacillati</taxon>
        <taxon>Bacillota</taxon>
        <taxon>Clostridia</taxon>
        <taxon>Eubacteriales</taxon>
        <taxon>Clostridiaceae</taxon>
        <taxon>Hathewaya</taxon>
    </lineage>
</organism>